<feature type="compositionally biased region" description="Acidic residues" evidence="1">
    <location>
        <begin position="69"/>
        <end position="90"/>
    </location>
</feature>
<evidence type="ECO:0000256" key="1">
    <source>
        <dbReference type="SAM" id="MobiDB-lite"/>
    </source>
</evidence>
<dbReference type="GeneID" id="71981110"/>
<reference evidence="2" key="1">
    <citation type="submission" date="2021-12" db="EMBL/GenBank/DDBJ databases">
        <authorList>
            <person name="Zaccaron A."/>
            <person name="Stergiopoulos I."/>
        </authorList>
    </citation>
    <scope>NUCLEOTIDE SEQUENCE</scope>
    <source>
        <strain evidence="2">Race5_Kim</strain>
    </source>
</reference>
<feature type="region of interest" description="Disordered" evidence="1">
    <location>
        <begin position="1"/>
        <end position="102"/>
    </location>
</feature>
<dbReference type="KEGG" id="ffu:CLAFUR5_01232"/>
<organism evidence="2 3">
    <name type="scientific">Passalora fulva</name>
    <name type="common">Tomato leaf mold</name>
    <name type="synonym">Cladosporium fulvum</name>
    <dbReference type="NCBI Taxonomy" id="5499"/>
    <lineage>
        <taxon>Eukaryota</taxon>
        <taxon>Fungi</taxon>
        <taxon>Dikarya</taxon>
        <taxon>Ascomycota</taxon>
        <taxon>Pezizomycotina</taxon>
        <taxon>Dothideomycetes</taxon>
        <taxon>Dothideomycetidae</taxon>
        <taxon>Mycosphaerellales</taxon>
        <taxon>Mycosphaerellaceae</taxon>
        <taxon>Fulvia</taxon>
    </lineage>
</organism>
<evidence type="ECO:0000313" key="2">
    <source>
        <dbReference type="EMBL" id="UJO11633.1"/>
    </source>
</evidence>
<dbReference type="Proteomes" id="UP000756132">
    <property type="component" value="Chromosome 1"/>
</dbReference>
<feature type="compositionally biased region" description="Low complexity" evidence="1">
    <location>
        <begin position="29"/>
        <end position="43"/>
    </location>
</feature>
<sequence>MSEERDPWVDEMLDIADVTSASPSPPPQQSAGRLPRIGRLPRPSQALRSAVAPASRGNIYDVLESVASSDDEDEDEEEEEEDEEEDEDDAAAATAAPIPARIGRPRGTRAAYYRPVVSGRYYRVLTQQEFDRLREAEKRRYSHVGRIEEVAKEAEVMTSPCRRCRGDLRGGHPCRKYTRIAAWQWEGKQGRGKCGRCRWLRKPCEA</sequence>
<reference evidence="2" key="2">
    <citation type="journal article" date="2022" name="Microb. Genom.">
        <title>A chromosome-scale genome assembly of the tomato pathogen Cladosporium fulvum reveals a compartmentalized genome architecture and the presence of a dispensable chromosome.</title>
        <authorList>
            <person name="Zaccaron A.Z."/>
            <person name="Chen L.H."/>
            <person name="Samaras A."/>
            <person name="Stergiopoulos I."/>
        </authorList>
    </citation>
    <scope>NUCLEOTIDE SEQUENCE</scope>
    <source>
        <strain evidence="2">Race5_Kim</strain>
    </source>
</reference>
<name>A0A9Q8L7J4_PASFU</name>
<evidence type="ECO:0000313" key="3">
    <source>
        <dbReference type="Proteomes" id="UP000756132"/>
    </source>
</evidence>
<feature type="compositionally biased region" description="Low complexity" evidence="1">
    <location>
        <begin position="91"/>
        <end position="102"/>
    </location>
</feature>
<gene>
    <name evidence="2" type="ORF">CLAFUR5_01232</name>
</gene>
<proteinExistence type="predicted"/>
<dbReference type="EMBL" id="CP090163">
    <property type="protein sequence ID" value="UJO11633.1"/>
    <property type="molecule type" value="Genomic_DNA"/>
</dbReference>
<keyword evidence="3" id="KW-1185">Reference proteome</keyword>
<protein>
    <submittedName>
        <fullName evidence="2">Uncharacterized protein</fullName>
    </submittedName>
</protein>
<dbReference type="AlphaFoldDB" id="A0A9Q8L7J4"/>
<accession>A0A9Q8L7J4</accession>
<dbReference type="RefSeq" id="XP_047755999.1">
    <property type="nucleotide sequence ID" value="XM_047900380.1"/>
</dbReference>